<evidence type="ECO:0000313" key="2">
    <source>
        <dbReference type="Proteomes" id="UP000509568"/>
    </source>
</evidence>
<organism evidence="1 2">
    <name type="scientific">Pseudomonas eucalypticola</name>
    <dbReference type="NCBI Taxonomy" id="2599595"/>
    <lineage>
        <taxon>Bacteria</taxon>
        <taxon>Pseudomonadati</taxon>
        <taxon>Pseudomonadota</taxon>
        <taxon>Gammaproteobacteria</taxon>
        <taxon>Pseudomonadales</taxon>
        <taxon>Pseudomonadaceae</taxon>
        <taxon>Pseudomonas</taxon>
    </lineage>
</organism>
<dbReference type="KEGG" id="pez:HWQ56_18720"/>
<dbReference type="InterPro" id="IPR009078">
    <property type="entry name" value="Ferritin-like_SF"/>
</dbReference>
<dbReference type="Proteomes" id="UP000509568">
    <property type="component" value="Chromosome"/>
</dbReference>
<gene>
    <name evidence="1" type="ORF">HWQ56_18720</name>
</gene>
<proteinExistence type="predicted"/>
<dbReference type="Gene3D" id="1.20.1260.10">
    <property type="match status" value="1"/>
</dbReference>
<accession>A0A7D5D816</accession>
<keyword evidence="2" id="KW-1185">Reference proteome</keyword>
<evidence type="ECO:0000313" key="1">
    <source>
        <dbReference type="EMBL" id="QKZ05719.1"/>
    </source>
</evidence>
<name>A0A7D5D816_9PSED</name>
<dbReference type="SUPFAM" id="SSF47240">
    <property type="entry name" value="Ferritin-like"/>
    <property type="match status" value="1"/>
</dbReference>
<sequence>MPNSSPMQLRPALPVGPGVIEQALEHQLQRLLPTHHWLCRAPSFKRKQQWFRRLLDETSHAVQLQDSVDNPPARASVATPWARHLAAPPPGTLADFAVSSWLLDSVNPALQPDHQAHPGFASACERIERRAIFHRRQAFELLLTMTRQQQTGLGGQVQAAIDRQWPHLLERLAGWPQEERQRFMARTLEQLHFLGCRAGTAQAGEPSP</sequence>
<dbReference type="EMBL" id="CP056030">
    <property type="protein sequence ID" value="QKZ05719.1"/>
    <property type="molecule type" value="Genomic_DNA"/>
</dbReference>
<dbReference type="RefSeq" id="WP_176571452.1">
    <property type="nucleotide sequence ID" value="NZ_CP056030.1"/>
</dbReference>
<dbReference type="AlphaFoldDB" id="A0A7D5D816"/>
<dbReference type="InterPro" id="IPR012347">
    <property type="entry name" value="Ferritin-like"/>
</dbReference>
<protein>
    <submittedName>
        <fullName evidence="1">Uncharacterized protein</fullName>
    </submittedName>
</protein>
<reference evidence="1 2" key="1">
    <citation type="submission" date="2020-06" db="EMBL/GenBank/DDBJ databases">
        <title>Pseudomonas eucalypticola sp. nov., an endophyte of Eucalyptus dunnii leaves with biocontrol ability of eucalyptus leaf blight.</title>
        <authorList>
            <person name="Liu Y."/>
            <person name="Song Z."/>
            <person name="Zeng H."/>
            <person name="Lu M."/>
            <person name="Wang X."/>
            <person name="Lian X."/>
            <person name="Zhang Q."/>
        </authorList>
    </citation>
    <scope>NUCLEOTIDE SEQUENCE [LARGE SCALE GENOMIC DNA]</scope>
    <source>
        <strain evidence="1 2">NP-1</strain>
    </source>
</reference>